<gene>
    <name evidence="1" type="ORF">Vau01_122130</name>
</gene>
<organism evidence="1 2">
    <name type="scientific">Virgisporangium aurantiacum</name>
    <dbReference type="NCBI Taxonomy" id="175570"/>
    <lineage>
        <taxon>Bacteria</taxon>
        <taxon>Bacillati</taxon>
        <taxon>Actinomycetota</taxon>
        <taxon>Actinomycetes</taxon>
        <taxon>Micromonosporales</taxon>
        <taxon>Micromonosporaceae</taxon>
        <taxon>Virgisporangium</taxon>
    </lineage>
</organism>
<evidence type="ECO:0008006" key="3">
    <source>
        <dbReference type="Google" id="ProtNLM"/>
    </source>
</evidence>
<comment type="caution">
    <text evidence="1">The sequence shown here is derived from an EMBL/GenBank/DDBJ whole genome shotgun (WGS) entry which is preliminary data.</text>
</comment>
<evidence type="ECO:0000313" key="2">
    <source>
        <dbReference type="Proteomes" id="UP000612585"/>
    </source>
</evidence>
<dbReference type="RefSeq" id="WP_204013974.1">
    <property type="nucleotide sequence ID" value="NZ_BOPG01000126.1"/>
</dbReference>
<dbReference type="Pfam" id="PF04237">
    <property type="entry name" value="YjbR"/>
    <property type="match status" value="1"/>
</dbReference>
<name>A0A8J3ZIF6_9ACTN</name>
<dbReference type="InterPro" id="IPR038056">
    <property type="entry name" value="YjbR-like_sf"/>
</dbReference>
<dbReference type="AlphaFoldDB" id="A0A8J3ZIF6"/>
<dbReference type="Gene3D" id="3.90.1150.30">
    <property type="match status" value="1"/>
</dbReference>
<dbReference type="InterPro" id="IPR058532">
    <property type="entry name" value="YjbR/MT2646/Rv2570-like"/>
</dbReference>
<dbReference type="Proteomes" id="UP000612585">
    <property type="component" value="Unassembled WGS sequence"/>
</dbReference>
<reference evidence="1" key="1">
    <citation type="submission" date="2021-01" db="EMBL/GenBank/DDBJ databases">
        <title>Whole genome shotgun sequence of Virgisporangium aurantiacum NBRC 16421.</title>
        <authorList>
            <person name="Komaki H."/>
            <person name="Tamura T."/>
        </authorList>
    </citation>
    <scope>NUCLEOTIDE SEQUENCE</scope>
    <source>
        <strain evidence="1">NBRC 16421</strain>
    </source>
</reference>
<evidence type="ECO:0000313" key="1">
    <source>
        <dbReference type="EMBL" id="GIJ64697.1"/>
    </source>
</evidence>
<dbReference type="SUPFAM" id="SSF142906">
    <property type="entry name" value="YjbR-like"/>
    <property type="match status" value="1"/>
</dbReference>
<accession>A0A8J3ZIF6</accession>
<keyword evidence="2" id="KW-1185">Reference proteome</keyword>
<protein>
    <recommendedName>
        <fullName evidence="3">YjbR protein</fullName>
    </recommendedName>
</protein>
<sequence>MERNDEGRRGQGVDRHGINVAEALGIALGLPGVEQTVYSRDRIGLKVRGKGFAYLNMDGWVSIKTTAAERAALAAADPQVFTPVGNVGRFGWVVVRLGGVTHDRFTELITEAWRLTAPKRMIAASGK</sequence>
<proteinExistence type="predicted"/>
<dbReference type="EMBL" id="BOPG01000126">
    <property type="protein sequence ID" value="GIJ64697.1"/>
    <property type="molecule type" value="Genomic_DNA"/>
</dbReference>